<dbReference type="Proteomes" id="UP000683925">
    <property type="component" value="Unassembled WGS sequence"/>
</dbReference>
<accession>A0A8S1SUA5</accession>
<evidence type="ECO:0000256" key="1">
    <source>
        <dbReference type="SAM" id="MobiDB-lite"/>
    </source>
</evidence>
<sequence length="157" mass="17887">MSQSDSKPGSKNKKSLLSPLKLMVDPNLKLINFSIQHEQQILKKIIYLNSKIKLIDAVNQVLQEVGKVHQLDNNANNYAIFISKKNGLPKLDFPSYQKDILLEETGNSNFSLVHITLLNNNSPDNSTHNSQENDEKQNDEKQKKKLKNWFLNLLGCS</sequence>
<dbReference type="EMBL" id="CAJJDP010000016">
    <property type="protein sequence ID" value="CAD8144465.1"/>
    <property type="molecule type" value="Genomic_DNA"/>
</dbReference>
<evidence type="ECO:0000313" key="3">
    <source>
        <dbReference type="Proteomes" id="UP000683925"/>
    </source>
</evidence>
<dbReference type="OrthoDB" id="308264at2759"/>
<feature type="compositionally biased region" description="Polar residues" evidence="1">
    <location>
        <begin position="121"/>
        <end position="130"/>
    </location>
</feature>
<evidence type="ECO:0000313" key="2">
    <source>
        <dbReference type="EMBL" id="CAD8144465.1"/>
    </source>
</evidence>
<feature type="region of interest" description="Disordered" evidence="1">
    <location>
        <begin position="121"/>
        <end position="142"/>
    </location>
</feature>
<keyword evidence="3" id="KW-1185">Reference proteome</keyword>
<reference evidence="2" key="1">
    <citation type="submission" date="2021-01" db="EMBL/GenBank/DDBJ databases">
        <authorList>
            <consortium name="Genoscope - CEA"/>
            <person name="William W."/>
        </authorList>
    </citation>
    <scope>NUCLEOTIDE SEQUENCE</scope>
</reference>
<feature type="compositionally biased region" description="Basic and acidic residues" evidence="1">
    <location>
        <begin position="131"/>
        <end position="142"/>
    </location>
</feature>
<gene>
    <name evidence="2" type="ORF">POCTA_138.1.T0160162</name>
</gene>
<protein>
    <submittedName>
        <fullName evidence="2">Uncharacterized protein</fullName>
    </submittedName>
</protein>
<dbReference type="OMA" id="LDFPSYQ"/>
<name>A0A8S1SUA5_PAROT</name>
<dbReference type="AlphaFoldDB" id="A0A8S1SUA5"/>
<comment type="caution">
    <text evidence="2">The sequence shown here is derived from an EMBL/GenBank/DDBJ whole genome shotgun (WGS) entry which is preliminary data.</text>
</comment>
<organism evidence="2 3">
    <name type="scientific">Paramecium octaurelia</name>
    <dbReference type="NCBI Taxonomy" id="43137"/>
    <lineage>
        <taxon>Eukaryota</taxon>
        <taxon>Sar</taxon>
        <taxon>Alveolata</taxon>
        <taxon>Ciliophora</taxon>
        <taxon>Intramacronucleata</taxon>
        <taxon>Oligohymenophorea</taxon>
        <taxon>Peniculida</taxon>
        <taxon>Parameciidae</taxon>
        <taxon>Paramecium</taxon>
    </lineage>
</organism>
<proteinExistence type="predicted"/>